<dbReference type="Proteomes" id="UP000252586">
    <property type="component" value="Unassembled WGS sequence"/>
</dbReference>
<evidence type="ECO:0000313" key="1">
    <source>
        <dbReference type="EMBL" id="RBO97018.1"/>
    </source>
</evidence>
<dbReference type="PROSITE" id="PS51273">
    <property type="entry name" value="GATASE_TYPE_1"/>
    <property type="match status" value="1"/>
</dbReference>
<dbReference type="OrthoDB" id="9813383at2"/>
<dbReference type="EMBL" id="QNRE01000001">
    <property type="protein sequence ID" value="RBO97018.1"/>
    <property type="molecule type" value="Genomic_DNA"/>
</dbReference>
<evidence type="ECO:0000313" key="2">
    <source>
        <dbReference type="Proteomes" id="UP000252586"/>
    </source>
</evidence>
<organism evidence="1 2">
    <name type="scientific">Nocardia puris</name>
    <dbReference type="NCBI Taxonomy" id="208602"/>
    <lineage>
        <taxon>Bacteria</taxon>
        <taxon>Bacillati</taxon>
        <taxon>Actinomycetota</taxon>
        <taxon>Actinomycetes</taxon>
        <taxon>Mycobacteriales</taxon>
        <taxon>Nocardiaceae</taxon>
        <taxon>Nocardia</taxon>
    </lineage>
</organism>
<dbReference type="SUPFAM" id="SSF52317">
    <property type="entry name" value="Class I glutamine amidotransferase-like"/>
    <property type="match status" value="1"/>
</dbReference>
<keyword evidence="1" id="KW-0808">Transferase</keyword>
<dbReference type="GO" id="GO:0033969">
    <property type="term" value="F:gamma-glutamyl-gamma-aminobutyrate hydrolase activity"/>
    <property type="evidence" value="ECO:0007669"/>
    <property type="project" value="TreeGrafter"/>
</dbReference>
<dbReference type="GO" id="GO:0005829">
    <property type="term" value="C:cytosol"/>
    <property type="evidence" value="ECO:0007669"/>
    <property type="project" value="TreeGrafter"/>
</dbReference>
<dbReference type="GO" id="GO:0016740">
    <property type="term" value="F:transferase activity"/>
    <property type="evidence" value="ECO:0007669"/>
    <property type="project" value="UniProtKB-KW"/>
</dbReference>
<name>A0A366E6H5_9NOCA</name>
<dbReference type="PANTHER" id="PTHR43235:SF1">
    <property type="entry name" value="GLUTAMINE AMIDOTRANSFERASE PB2B2.05-RELATED"/>
    <property type="match status" value="1"/>
</dbReference>
<keyword evidence="1" id="KW-0315">Glutamine amidotransferase</keyword>
<dbReference type="Gene3D" id="3.40.50.880">
    <property type="match status" value="1"/>
</dbReference>
<proteinExistence type="predicted"/>
<dbReference type="Pfam" id="PF07722">
    <property type="entry name" value="Peptidase_C26"/>
    <property type="match status" value="1"/>
</dbReference>
<dbReference type="STRING" id="1210090.GCA_001613185_03640"/>
<dbReference type="RefSeq" id="WP_067510220.1">
    <property type="nucleotide sequence ID" value="NZ_CP107943.1"/>
</dbReference>
<comment type="caution">
    <text evidence="1">The sequence shown here is derived from an EMBL/GenBank/DDBJ whole genome shotgun (WGS) entry which is preliminary data.</text>
</comment>
<accession>A0A366E6H5</accession>
<dbReference type="GO" id="GO:0006598">
    <property type="term" value="P:polyamine catabolic process"/>
    <property type="evidence" value="ECO:0007669"/>
    <property type="project" value="TreeGrafter"/>
</dbReference>
<keyword evidence="2" id="KW-1185">Reference proteome</keyword>
<dbReference type="CDD" id="cd01745">
    <property type="entry name" value="GATase1_2"/>
    <property type="match status" value="1"/>
</dbReference>
<protein>
    <submittedName>
        <fullName evidence="1">Putative glutamine amidotransferase</fullName>
    </submittedName>
</protein>
<dbReference type="InterPro" id="IPR044668">
    <property type="entry name" value="PuuD-like"/>
</dbReference>
<dbReference type="InterPro" id="IPR011697">
    <property type="entry name" value="Peptidase_C26"/>
</dbReference>
<dbReference type="PANTHER" id="PTHR43235">
    <property type="entry name" value="GLUTAMINE AMIDOTRANSFERASE PB2B2.05-RELATED"/>
    <property type="match status" value="1"/>
</dbReference>
<sequence>MASNDSDGDRRPVLGLPTYAERTRFGDWDVPAAVLHHDYVEMVVRAGGIPVLLPPGGVARPELVDRLDGLLLTGGADIEPARYGRPPAALGYTRADRDESEFALFALALAAGLPILAVCRGLQLVNVALGGTLIQHVPDVVGHEQHSGGPGSFGDVRVRTVGGTRVSGLVGAEATVRCHHHQAIDALAPGLVVSARADDGTIEAIERPGEGFLVGVQWHPEADRDDDRLVRGLVAAASGRTGGSGEEWNGW</sequence>
<gene>
    <name evidence="1" type="ORF">DFR74_1011037</name>
</gene>
<reference evidence="1 2" key="1">
    <citation type="submission" date="2018-06" db="EMBL/GenBank/DDBJ databases">
        <title>Genomic Encyclopedia of Type Strains, Phase IV (KMG-IV): sequencing the most valuable type-strain genomes for metagenomic binning, comparative biology and taxonomic classification.</title>
        <authorList>
            <person name="Goeker M."/>
        </authorList>
    </citation>
    <scope>NUCLEOTIDE SEQUENCE [LARGE SCALE GENOMIC DNA]</scope>
    <source>
        <strain evidence="1 2">DSM 44599</strain>
    </source>
</reference>
<dbReference type="AlphaFoldDB" id="A0A366E6H5"/>
<dbReference type="InterPro" id="IPR029062">
    <property type="entry name" value="Class_I_gatase-like"/>
</dbReference>